<evidence type="ECO:0000256" key="2">
    <source>
        <dbReference type="ARBA" id="ARBA00023002"/>
    </source>
</evidence>
<evidence type="ECO:0000256" key="3">
    <source>
        <dbReference type="ARBA" id="ARBA00023157"/>
    </source>
</evidence>
<dbReference type="InterPro" id="IPR013766">
    <property type="entry name" value="Thioredoxin_domain"/>
</dbReference>
<dbReference type="SUPFAM" id="SSF52833">
    <property type="entry name" value="Thioredoxin-like"/>
    <property type="match status" value="1"/>
</dbReference>
<dbReference type="Pfam" id="PF01323">
    <property type="entry name" value="DSBA"/>
    <property type="match status" value="1"/>
</dbReference>
<dbReference type="PROSITE" id="PS51352">
    <property type="entry name" value="THIOREDOXIN_2"/>
    <property type="match status" value="1"/>
</dbReference>
<keyword evidence="2" id="KW-0560">Oxidoreductase</keyword>
<evidence type="ECO:0000313" key="6">
    <source>
        <dbReference type="EMBL" id="QEX16171.1"/>
    </source>
</evidence>
<dbReference type="InterPro" id="IPR041205">
    <property type="entry name" value="ScsC_N"/>
</dbReference>
<dbReference type="EMBL" id="CP042906">
    <property type="protein sequence ID" value="QEX16171.1"/>
    <property type="molecule type" value="Genomic_DNA"/>
</dbReference>
<dbReference type="PANTHER" id="PTHR13887:SF14">
    <property type="entry name" value="DISULFIDE BOND FORMATION PROTEIN D"/>
    <property type="match status" value="1"/>
</dbReference>
<keyword evidence="1" id="KW-0732">Signal</keyword>
<reference evidence="6 7" key="1">
    <citation type="submission" date="2019-08" db="EMBL/GenBank/DDBJ databases">
        <title>Hyperibacter terrae gen. nov., sp. nov. and Hyperibacter viscosus sp. nov., two new members in the family Rhodospirillaceae isolated from the rhizosphere of Hypericum perforatum.</title>
        <authorList>
            <person name="Noviana Z."/>
        </authorList>
    </citation>
    <scope>NUCLEOTIDE SEQUENCE [LARGE SCALE GENOMIC DNA]</scope>
    <source>
        <strain evidence="6 7">R5913</strain>
    </source>
</reference>
<dbReference type="PANTHER" id="PTHR13887">
    <property type="entry name" value="GLUTATHIONE S-TRANSFERASE KAPPA"/>
    <property type="match status" value="1"/>
</dbReference>
<sequence>MRSIGLAVVSALIGAAAALAVMMGLGHMGAPKPDEAALRQIVRDTLTNEPQLVVGALQALDQQRQNASDSARMAAVAANKDAIYADPNSPSIGPANASVTIVEFFDYRCPYCKRVAPDIASLLASDSDLRIVYKEFPILGPESLVASKAALAAQKQGKYREMHEALIAQKGELTDDAILSLAQGAGLDVVRLKADMEDPAIMEQLKQVHELAQALNIDGTPAFLFGAHFVGGAISIDQMKQLIQQARQPS</sequence>
<organism evidence="6 7">
    <name type="scientific">Hypericibacter terrae</name>
    <dbReference type="NCBI Taxonomy" id="2602015"/>
    <lineage>
        <taxon>Bacteria</taxon>
        <taxon>Pseudomonadati</taxon>
        <taxon>Pseudomonadota</taxon>
        <taxon>Alphaproteobacteria</taxon>
        <taxon>Rhodospirillales</taxon>
        <taxon>Dongiaceae</taxon>
        <taxon>Hypericibacter</taxon>
    </lineage>
</organism>
<dbReference type="InterPro" id="IPR001853">
    <property type="entry name" value="DSBA-like_thioredoxin_dom"/>
</dbReference>
<proteinExistence type="predicted"/>
<dbReference type="RefSeq" id="WP_151176561.1">
    <property type="nucleotide sequence ID" value="NZ_CP042906.1"/>
</dbReference>
<name>A0A5J6MGB1_9PROT</name>
<dbReference type="GO" id="GO:0016491">
    <property type="term" value="F:oxidoreductase activity"/>
    <property type="evidence" value="ECO:0007669"/>
    <property type="project" value="UniProtKB-KW"/>
</dbReference>
<dbReference type="AlphaFoldDB" id="A0A5J6MGB1"/>
<feature type="domain" description="Thioredoxin" evidence="5">
    <location>
        <begin position="65"/>
        <end position="248"/>
    </location>
</feature>
<keyword evidence="3" id="KW-1015">Disulfide bond</keyword>
<dbReference type="Gene3D" id="3.40.30.10">
    <property type="entry name" value="Glutaredoxin"/>
    <property type="match status" value="1"/>
</dbReference>
<keyword evidence="4" id="KW-0676">Redox-active center</keyword>
<evidence type="ECO:0000256" key="4">
    <source>
        <dbReference type="ARBA" id="ARBA00023284"/>
    </source>
</evidence>
<keyword evidence="7" id="KW-1185">Reference proteome</keyword>
<evidence type="ECO:0000256" key="1">
    <source>
        <dbReference type="ARBA" id="ARBA00022729"/>
    </source>
</evidence>
<dbReference type="CDD" id="cd03023">
    <property type="entry name" value="DsbA_Com1_like"/>
    <property type="match status" value="1"/>
</dbReference>
<dbReference type="InterPro" id="IPR036249">
    <property type="entry name" value="Thioredoxin-like_sf"/>
</dbReference>
<dbReference type="Proteomes" id="UP000326202">
    <property type="component" value="Chromosome"/>
</dbReference>
<accession>A0A5J6MGB1</accession>
<dbReference type="KEGG" id="htq:FRZ44_14630"/>
<evidence type="ECO:0000313" key="7">
    <source>
        <dbReference type="Proteomes" id="UP000326202"/>
    </source>
</evidence>
<gene>
    <name evidence="6" type="ORF">FRZ44_14630</name>
</gene>
<dbReference type="OrthoDB" id="9780147at2"/>
<evidence type="ECO:0000259" key="5">
    <source>
        <dbReference type="PROSITE" id="PS51352"/>
    </source>
</evidence>
<dbReference type="Pfam" id="PF18312">
    <property type="entry name" value="ScsC_N"/>
    <property type="match status" value="1"/>
</dbReference>
<protein>
    <recommendedName>
        <fullName evidence="5">Thioredoxin domain-containing protein</fullName>
    </recommendedName>
</protein>